<feature type="region of interest" description="Disordered" evidence="1">
    <location>
        <begin position="320"/>
        <end position="339"/>
    </location>
</feature>
<reference evidence="3" key="2">
    <citation type="submission" date="2015-07" db="EMBL/GenBank/DDBJ databases">
        <authorList>
            <person name="Noorani M."/>
        </authorList>
    </citation>
    <scope>NUCLEOTIDE SEQUENCE</scope>
    <source>
        <strain evidence="3">Yugu1</strain>
    </source>
</reference>
<dbReference type="Gene3D" id="1.20.1280.50">
    <property type="match status" value="1"/>
</dbReference>
<evidence type="ECO:0000259" key="2">
    <source>
        <dbReference type="PROSITE" id="PS50181"/>
    </source>
</evidence>
<dbReference type="Proteomes" id="UP000004995">
    <property type="component" value="Unassembled WGS sequence"/>
</dbReference>
<dbReference type="Pfam" id="PF00646">
    <property type="entry name" value="F-box"/>
    <property type="match status" value="1"/>
</dbReference>
<dbReference type="PANTHER" id="PTHR34591">
    <property type="entry name" value="OS03G0653100 PROTEIN-RELATED"/>
    <property type="match status" value="1"/>
</dbReference>
<dbReference type="EMBL" id="CM003532">
    <property type="protein sequence ID" value="RCV25274.1"/>
    <property type="molecule type" value="Genomic_DNA"/>
</dbReference>
<dbReference type="InterPro" id="IPR036047">
    <property type="entry name" value="F-box-like_dom_sf"/>
</dbReference>
<feature type="compositionally biased region" description="Acidic residues" evidence="1">
    <location>
        <begin position="321"/>
        <end position="333"/>
    </location>
</feature>
<evidence type="ECO:0000256" key="1">
    <source>
        <dbReference type="SAM" id="MobiDB-lite"/>
    </source>
</evidence>
<dbReference type="PANTHER" id="PTHR34591:SF13">
    <property type="entry name" value="OS03G0669900 PROTEIN"/>
    <property type="match status" value="1"/>
</dbReference>
<evidence type="ECO:0000313" key="4">
    <source>
        <dbReference type="EnsemblPlants" id="KQL04987"/>
    </source>
</evidence>
<keyword evidence="5" id="KW-1185">Reference proteome</keyword>
<accession>K3XQ46</accession>
<dbReference type="SMART" id="SM00256">
    <property type="entry name" value="FBOX"/>
    <property type="match status" value="1"/>
</dbReference>
<reference evidence="3 5" key="1">
    <citation type="journal article" date="2012" name="Nat. Biotechnol.">
        <title>Reference genome sequence of the model plant Setaria.</title>
        <authorList>
            <person name="Bennetzen J.L."/>
            <person name="Schmutz J."/>
            <person name="Wang H."/>
            <person name="Percifield R."/>
            <person name="Hawkins J."/>
            <person name="Pontaroli A.C."/>
            <person name="Estep M."/>
            <person name="Feng L."/>
            <person name="Vaughn J.N."/>
            <person name="Grimwood J."/>
            <person name="Jenkins J."/>
            <person name="Barry K."/>
            <person name="Lindquist E."/>
            <person name="Hellsten U."/>
            <person name="Deshpande S."/>
            <person name="Wang X."/>
            <person name="Wu X."/>
            <person name="Mitros T."/>
            <person name="Triplett J."/>
            <person name="Yang X."/>
            <person name="Ye C.Y."/>
            <person name="Mauro-Herrera M."/>
            <person name="Wang L."/>
            <person name="Li P."/>
            <person name="Sharma M."/>
            <person name="Sharma R."/>
            <person name="Ronald P.C."/>
            <person name="Panaud O."/>
            <person name="Kellogg E.A."/>
            <person name="Brutnell T.P."/>
            <person name="Doust A.N."/>
            <person name="Tuskan G.A."/>
            <person name="Rokhsar D."/>
            <person name="Devos K.M."/>
        </authorList>
    </citation>
    <scope>NUCLEOTIDE SEQUENCE [LARGE SCALE GENOMIC DNA]</scope>
    <source>
        <strain evidence="5">cv. Yugu1</strain>
        <strain evidence="3">Yugu1</strain>
    </source>
</reference>
<feature type="domain" description="F-box" evidence="2">
    <location>
        <begin position="11"/>
        <end position="57"/>
    </location>
</feature>
<dbReference type="EMBL" id="AGNK02002952">
    <property type="status" value="NOT_ANNOTATED_CDS"/>
    <property type="molecule type" value="Genomic_DNA"/>
</dbReference>
<dbReference type="EnsemblPlants" id="KQL04987">
    <property type="protein sequence ID" value="KQL04987"/>
    <property type="gene ID" value="SETIT_004026mg"/>
</dbReference>
<evidence type="ECO:0000313" key="5">
    <source>
        <dbReference type="Proteomes" id="UP000004995"/>
    </source>
</evidence>
<dbReference type="eggNOG" id="ENOG502R5DR">
    <property type="taxonomic scope" value="Eukaryota"/>
</dbReference>
<evidence type="ECO:0000313" key="3">
    <source>
        <dbReference type="EMBL" id="RCV25274.1"/>
    </source>
</evidence>
<dbReference type="AlphaFoldDB" id="K3XQ46"/>
<dbReference type="OMA" id="SSCETHV"/>
<dbReference type="HOGENOM" id="CLU_030606_0_0_1"/>
<name>K3XQ46_SETIT</name>
<organism evidence="4 5">
    <name type="scientific">Setaria italica</name>
    <name type="common">Foxtail millet</name>
    <name type="synonym">Panicum italicum</name>
    <dbReference type="NCBI Taxonomy" id="4555"/>
    <lineage>
        <taxon>Eukaryota</taxon>
        <taxon>Viridiplantae</taxon>
        <taxon>Streptophyta</taxon>
        <taxon>Embryophyta</taxon>
        <taxon>Tracheophyta</taxon>
        <taxon>Spermatophyta</taxon>
        <taxon>Magnoliopsida</taxon>
        <taxon>Liliopsida</taxon>
        <taxon>Poales</taxon>
        <taxon>Poaceae</taxon>
        <taxon>PACMAD clade</taxon>
        <taxon>Panicoideae</taxon>
        <taxon>Panicodae</taxon>
        <taxon>Paniceae</taxon>
        <taxon>Cenchrinae</taxon>
        <taxon>Setaria</taxon>
    </lineage>
</organism>
<proteinExistence type="predicted"/>
<sequence length="339" mass="38115">MEQQQQEEISESHVQLLPDEMLEDVLRRLAPRGVAVSHCVCKAWRAAIDAHKLLRPELLPRSLGGIFVDFNMLVRPEFLSSSSSSRVSGDLSYTPRPKTPVVDHCNGLLLRSSDVVVNPATWQWAYLPPRPPPHMSTAGAGVFLMPFVAPRARLDDAMAGSEWPPSSCETHVFSSRTGRWEERSFAREGEPAGTVAAMKRAFAMEKRYSVYWCGALYVHSQNDFICRVSVADGKYQVIKPPAENDDDHPQAPYLGTSERRGVLRRTRSQVLTAPGSSGEMQWVLKHQSNNLQQVLASQDSYHQQDDGACWCFKDINHYAEYPEDDGDEEEEPVLTDHSY</sequence>
<dbReference type="OrthoDB" id="694608at2759"/>
<reference evidence="4" key="3">
    <citation type="submission" date="2018-08" db="UniProtKB">
        <authorList>
            <consortium name="EnsemblPlants"/>
        </authorList>
    </citation>
    <scope>IDENTIFICATION</scope>
    <source>
        <strain evidence="4">Yugu1</strain>
    </source>
</reference>
<dbReference type="PROSITE" id="PS50181">
    <property type="entry name" value="FBOX"/>
    <property type="match status" value="1"/>
</dbReference>
<dbReference type="SUPFAM" id="SSF81383">
    <property type="entry name" value="F-box domain"/>
    <property type="match status" value="1"/>
</dbReference>
<gene>
    <name evidence="3" type="ORF">SETIT_5G153600v2</name>
</gene>
<dbReference type="Gramene" id="KQL04987">
    <property type="protein sequence ID" value="KQL04987"/>
    <property type="gene ID" value="SETIT_004026mg"/>
</dbReference>
<dbReference type="InterPro" id="IPR001810">
    <property type="entry name" value="F-box_dom"/>
</dbReference>
<protein>
    <recommendedName>
        <fullName evidence="2">F-box domain-containing protein</fullName>
    </recommendedName>
</protein>